<proteinExistence type="predicted"/>
<gene>
    <name evidence="2" type="ORF">ADUPG1_005775</name>
</gene>
<keyword evidence="1" id="KW-0472">Membrane</keyword>
<keyword evidence="1" id="KW-1133">Transmembrane helix</keyword>
<keyword evidence="3" id="KW-1185">Reference proteome</keyword>
<feature type="non-terminal residue" evidence="2">
    <location>
        <position position="1"/>
    </location>
</feature>
<dbReference type="Proteomes" id="UP001057375">
    <property type="component" value="Unassembled WGS sequence"/>
</dbReference>
<protein>
    <submittedName>
        <fullName evidence="2">Uncharacterized protein</fullName>
    </submittedName>
</protein>
<evidence type="ECO:0000313" key="2">
    <source>
        <dbReference type="EMBL" id="GKT31161.1"/>
    </source>
</evidence>
<organism evidence="2 3">
    <name type="scientific">Aduncisulcus paluster</name>
    <dbReference type="NCBI Taxonomy" id="2918883"/>
    <lineage>
        <taxon>Eukaryota</taxon>
        <taxon>Metamonada</taxon>
        <taxon>Carpediemonas-like organisms</taxon>
        <taxon>Aduncisulcus</taxon>
    </lineage>
</organism>
<evidence type="ECO:0000256" key="1">
    <source>
        <dbReference type="SAM" id="Phobius"/>
    </source>
</evidence>
<keyword evidence="1" id="KW-0812">Transmembrane</keyword>
<reference evidence="2" key="1">
    <citation type="submission" date="2022-03" db="EMBL/GenBank/DDBJ databases">
        <title>Draft genome sequence of Aduncisulcus paluster, a free-living microaerophilic Fornicata.</title>
        <authorList>
            <person name="Yuyama I."/>
            <person name="Kume K."/>
            <person name="Tamura T."/>
            <person name="Inagaki Y."/>
            <person name="Hashimoto T."/>
        </authorList>
    </citation>
    <scope>NUCLEOTIDE SEQUENCE</scope>
    <source>
        <strain evidence="2">NY0171</strain>
    </source>
</reference>
<feature type="transmembrane region" description="Helical" evidence="1">
    <location>
        <begin position="46"/>
        <end position="65"/>
    </location>
</feature>
<dbReference type="EMBL" id="BQXS01009387">
    <property type="protein sequence ID" value="GKT31161.1"/>
    <property type="molecule type" value="Genomic_DNA"/>
</dbReference>
<comment type="caution">
    <text evidence="2">The sequence shown here is derived from an EMBL/GenBank/DDBJ whole genome shotgun (WGS) entry which is preliminary data.</text>
</comment>
<evidence type="ECO:0000313" key="3">
    <source>
        <dbReference type="Proteomes" id="UP001057375"/>
    </source>
</evidence>
<name>A0ABQ5KGT7_9EUKA</name>
<sequence>STLFSIEKRHSEKEQKYGLLGDGSAIVISHSGIMSNKSINFLRGKGIPMSLVLGIGFAAGMRVLNWTKKLIVAQRGH</sequence>
<accession>A0ABQ5KGT7</accession>